<evidence type="ECO:0000256" key="3">
    <source>
        <dbReference type="ARBA" id="ARBA00023315"/>
    </source>
</evidence>
<accession>A0ABQ3D451</accession>
<keyword evidence="4" id="KW-0812">Transmembrane</keyword>
<evidence type="ECO:0000313" key="7">
    <source>
        <dbReference type="Proteomes" id="UP000634455"/>
    </source>
</evidence>
<feature type="domain" description="Phospholipid/glycerol acyltransferase" evidence="5">
    <location>
        <begin position="73"/>
        <end position="187"/>
    </location>
</feature>
<keyword evidence="2" id="KW-0808">Transferase</keyword>
<dbReference type="GO" id="GO:0016746">
    <property type="term" value="F:acyltransferase activity"/>
    <property type="evidence" value="ECO:0007669"/>
    <property type="project" value="UniProtKB-KW"/>
</dbReference>
<dbReference type="Pfam" id="PF01553">
    <property type="entry name" value="Acyltransferase"/>
    <property type="match status" value="1"/>
</dbReference>
<comment type="pathway">
    <text evidence="1">Lipid metabolism.</text>
</comment>
<organism evidence="6 7">
    <name type="scientific">Paramylibacter ulvae</name>
    <dbReference type="NCBI Taxonomy" id="1651968"/>
    <lineage>
        <taxon>Bacteria</taxon>
        <taxon>Pseudomonadati</taxon>
        <taxon>Pseudomonadota</taxon>
        <taxon>Alphaproteobacteria</taxon>
        <taxon>Rhodobacterales</taxon>
        <taxon>Paracoccaceae</taxon>
        <taxon>Paramylibacter</taxon>
    </lineage>
</organism>
<dbReference type="SUPFAM" id="SSF69593">
    <property type="entry name" value="Glycerol-3-phosphate (1)-acyltransferase"/>
    <property type="match status" value="1"/>
</dbReference>
<evidence type="ECO:0000256" key="2">
    <source>
        <dbReference type="ARBA" id="ARBA00022679"/>
    </source>
</evidence>
<name>A0ABQ3D451_9RHOB</name>
<feature type="transmembrane region" description="Helical" evidence="4">
    <location>
        <begin position="12"/>
        <end position="33"/>
    </location>
</feature>
<gene>
    <name evidence="6" type="ORF">GCM10008927_22990</name>
</gene>
<keyword evidence="4" id="KW-1133">Transmembrane helix</keyword>
<keyword evidence="7" id="KW-1185">Reference proteome</keyword>
<sequence length="248" mass="28086">MAYVFQYIRSVIFVILMYAWMLVLGIIGAIPAALSRDWAYKFMRFYCVSVFWLARVLCGLTYEIRGKVPTGSVIVASKHQSFLDVMVNFYTVERGNFVMKKELKWAPILGFYAMRIGVAPVKRGARSKSMKEMVSGVEKEADTPSQLIIYPQGTRVPPGKYLPYKVGAAVLCQRFDRPCIPVATNVGVFWNKRGLYRKPGVAVFEYFEPLQKGLSVEEMTTEMERVIETNSNRLMAEAGFDVPPQDAS</sequence>
<evidence type="ECO:0000259" key="5">
    <source>
        <dbReference type="SMART" id="SM00563"/>
    </source>
</evidence>
<dbReference type="CDD" id="cd07989">
    <property type="entry name" value="LPLAT_AGPAT-like"/>
    <property type="match status" value="1"/>
</dbReference>
<comment type="caution">
    <text evidence="6">The sequence shown here is derived from an EMBL/GenBank/DDBJ whole genome shotgun (WGS) entry which is preliminary data.</text>
</comment>
<keyword evidence="3 6" id="KW-0012">Acyltransferase</keyword>
<evidence type="ECO:0000256" key="1">
    <source>
        <dbReference type="ARBA" id="ARBA00005189"/>
    </source>
</evidence>
<dbReference type="PANTHER" id="PTHR10434:SF40">
    <property type="entry name" value="1-ACYL-SN-GLYCEROL-3-PHOSPHATE ACYLTRANSFERASE"/>
    <property type="match status" value="1"/>
</dbReference>
<protein>
    <submittedName>
        <fullName evidence="6">1-acyl-sn-glycerol-3-phosphate acyltransferase</fullName>
    </submittedName>
</protein>
<proteinExistence type="predicted"/>
<dbReference type="EMBL" id="BMZF01000006">
    <property type="protein sequence ID" value="GHA56596.1"/>
    <property type="molecule type" value="Genomic_DNA"/>
</dbReference>
<evidence type="ECO:0000256" key="4">
    <source>
        <dbReference type="SAM" id="Phobius"/>
    </source>
</evidence>
<dbReference type="InterPro" id="IPR002123">
    <property type="entry name" value="Plipid/glycerol_acylTrfase"/>
</dbReference>
<keyword evidence="4" id="KW-0472">Membrane</keyword>
<reference evidence="7" key="1">
    <citation type="journal article" date="2019" name="Int. J. Syst. Evol. Microbiol.">
        <title>The Global Catalogue of Microorganisms (GCM) 10K type strain sequencing project: providing services to taxonomists for standard genome sequencing and annotation.</title>
        <authorList>
            <consortium name="The Broad Institute Genomics Platform"/>
            <consortium name="The Broad Institute Genome Sequencing Center for Infectious Disease"/>
            <person name="Wu L."/>
            <person name="Ma J."/>
        </authorList>
    </citation>
    <scope>NUCLEOTIDE SEQUENCE [LARGE SCALE GENOMIC DNA]</scope>
    <source>
        <strain evidence="7">KCTC 32465</strain>
    </source>
</reference>
<dbReference type="PANTHER" id="PTHR10434">
    <property type="entry name" value="1-ACYL-SN-GLYCEROL-3-PHOSPHATE ACYLTRANSFERASE"/>
    <property type="match status" value="1"/>
</dbReference>
<dbReference type="SMART" id="SM00563">
    <property type="entry name" value="PlsC"/>
    <property type="match status" value="1"/>
</dbReference>
<evidence type="ECO:0000313" key="6">
    <source>
        <dbReference type="EMBL" id="GHA56596.1"/>
    </source>
</evidence>
<dbReference type="Proteomes" id="UP000634455">
    <property type="component" value="Unassembled WGS sequence"/>
</dbReference>